<organism evidence="1 2">
    <name type="scientific">Acrasis kona</name>
    <dbReference type="NCBI Taxonomy" id="1008807"/>
    <lineage>
        <taxon>Eukaryota</taxon>
        <taxon>Discoba</taxon>
        <taxon>Heterolobosea</taxon>
        <taxon>Tetramitia</taxon>
        <taxon>Eutetramitia</taxon>
        <taxon>Acrasidae</taxon>
        <taxon>Acrasis</taxon>
    </lineage>
</organism>
<name>A0AAW2Z6H7_9EUKA</name>
<evidence type="ECO:0000313" key="1">
    <source>
        <dbReference type="EMBL" id="KAL0484514.1"/>
    </source>
</evidence>
<protein>
    <submittedName>
        <fullName evidence="1">ThrB</fullName>
    </submittedName>
</protein>
<accession>A0AAW2Z6H7</accession>
<gene>
    <name evidence="1" type="ORF">AKO1_005095</name>
</gene>
<dbReference type="Proteomes" id="UP001431209">
    <property type="component" value="Unassembled WGS sequence"/>
</dbReference>
<dbReference type="EMBL" id="JAOPGA020001052">
    <property type="protein sequence ID" value="KAL0484514.1"/>
    <property type="molecule type" value="Genomic_DNA"/>
</dbReference>
<sequence length="105" mass="11835">MSILTNYRVYGALAVALAGTAASSYLYTKADQNKQVAEKIYKDIPKTKDDLCVDVCETLNIENQEACKKMVDQGHDYFTESKKKNLTFENAYDAAPLNIKNIQFK</sequence>
<evidence type="ECO:0000313" key="2">
    <source>
        <dbReference type="Proteomes" id="UP001431209"/>
    </source>
</evidence>
<dbReference type="AlphaFoldDB" id="A0AAW2Z6H7"/>
<comment type="caution">
    <text evidence="1">The sequence shown here is derived from an EMBL/GenBank/DDBJ whole genome shotgun (WGS) entry which is preliminary data.</text>
</comment>
<proteinExistence type="predicted"/>
<keyword evidence="2" id="KW-1185">Reference proteome</keyword>
<reference evidence="1 2" key="1">
    <citation type="submission" date="2024-03" db="EMBL/GenBank/DDBJ databases">
        <title>The Acrasis kona genome and developmental transcriptomes reveal deep origins of eukaryotic multicellular pathways.</title>
        <authorList>
            <person name="Sheikh S."/>
            <person name="Fu C.-J."/>
            <person name="Brown M.W."/>
            <person name="Baldauf S.L."/>
        </authorList>
    </citation>
    <scope>NUCLEOTIDE SEQUENCE [LARGE SCALE GENOMIC DNA]</scope>
    <source>
        <strain evidence="1 2">ATCC MYA-3509</strain>
    </source>
</reference>